<evidence type="ECO:0000313" key="3">
    <source>
        <dbReference type="Proteomes" id="UP001189429"/>
    </source>
</evidence>
<keyword evidence="3" id="KW-1185">Reference proteome</keyword>
<dbReference type="Pfam" id="PF26188">
    <property type="entry name" value="RESC6"/>
    <property type="match status" value="1"/>
</dbReference>
<dbReference type="Proteomes" id="UP001189429">
    <property type="component" value="Unassembled WGS sequence"/>
</dbReference>
<organism evidence="2 3">
    <name type="scientific">Prorocentrum cordatum</name>
    <dbReference type="NCBI Taxonomy" id="2364126"/>
    <lineage>
        <taxon>Eukaryota</taxon>
        <taxon>Sar</taxon>
        <taxon>Alveolata</taxon>
        <taxon>Dinophyceae</taxon>
        <taxon>Prorocentrales</taxon>
        <taxon>Prorocentraceae</taxon>
        <taxon>Prorocentrum</taxon>
    </lineage>
</organism>
<accession>A0ABN9SKV6</accession>
<gene>
    <name evidence="2" type="ORF">PCOR1329_LOCUS30455</name>
</gene>
<dbReference type="PANTHER" id="PTHR21228:SF40">
    <property type="entry name" value="LD45607P"/>
    <property type="match status" value="1"/>
</dbReference>
<dbReference type="InterPro" id="IPR058917">
    <property type="entry name" value="RESC6_dom"/>
</dbReference>
<feature type="domain" description="RNA-editing substrate-binding complex 6 protein" evidence="1">
    <location>
        <begin position="11"/>
        <end position="242"/>
    </location>
</feature>
<comment type="caution">
    <text evidence="2">The sequence shown here is derived from an EMBL/GenBank/DDBJ whole genome shotgun (WGS) entry which is preliminary data.</text>
</comment>
<dbReference type="InterPro" id="IPR050870">
    <property type="entry name" value="FAST_kinase"/>
</dbReference>
<reference evidence="2" key="1">
    <citation type="submission" date="2023-10" db="EMBL/GenBank/DDBJ databases">
        <authorList>
            <person name="Chen Y."/>
            <person name="Shah S."/>
            <person name="Dougan E. K."/>
            <person name="Thang M."/>
            <person name="Chan C."/>
        </authorList>
    </citation>
    <scope>NUCLEOTIDE SEQUENCE [LARGE SCALE GENOMIC DNA]</scope>
</reference>
<name>A0ABN9SKV6_9DINO</name>
<sequence length="453" mass="48105">MAESNPQECGNVAWAFATLRRRDRPLFDAIAAPALSKMAQFSPQNLANTAWAWAALCFDHAPLRAALSSAAMQRLELFGTHELASTAWSFATVADADAPLLHCIATEALVKICQFAPQAIGNIFWSFSTLSYYHEPLLDGIVYAARARTHLFKSQELANTVWSLAVFRVQDYPLLEAIAVAAICSIRRFRQQELANTAWAFAKLLFPHLPLLDAIAAAAAPSILDWGPQELANTAWAFARLRALDAPLLQAIPSAFLARLAERQPGSSRVLPRHVEMVTWALSRQSDLAPAWTFLDGLEGAGWRVGSQAVAGLLGECERRGLPQRQRQLLHLLARSAALAAPARAGAVALPRPPAGCLGPGGAPGSPFGVLRGACLGGPLGPLPPSVARGLLAQPPGTGREHEKEARLLAFVLSTAPPGRPEAICEAIEPSGTATCPARTGARAAGPPPRASG</sequence>
<dbReference type="PANTHER" id="PTHR21228">
    <property type="entry name" value="FAST LEU-RICH DOMAIN-CONTAINING"/>
    <property type="match status" value="1"/>
</dbReference>
<evidence type="ECO:0000259" key="1">
    <source>
        <dbReference type="Pfam" id="PF26188"/>
    </source>
</evidence>
<protein>
    <recommendedName>
        <fullName evidence="1">RNA-editing substrate-binding complex 6 protein domain-containing protein</fullName>
    </recommendedName>
</protein>
<dbReference type="EMBL" id="CAUYUJ010011703">
    <property type="protein sequence ID" value="CAK0832437.1"/>
    <property type="molecule type" value="Genomic_DNA"/>
</dbReference>
<proteinExistence type="predicted"/>
<evidence type="ECO:0000313" key="2">
    <source>
        <dbReference type="EMBL" id="CAK0832437.1"/>
    </source>
</evidence>